<comment type="caution">
    <text evidence="2">The sequence shown here is derived from an EMBL/GenBank/DDBJ whole genome shotgun (WGS) entry which is preliminary data.</text>
</comment>
<gene>
    <name evidence="2" type="ORF">OJ962_18795</name>
</gene>
<dbReference type="InterPro" id="IPR021655">
    <property type="entry name" value="Put_metal-bd"/>
</dbReference>
<evidence type="ECO:0000256" key="1">
    <source>
        <dbReference type="SAM" id="MobiDB-lite"/>
    </source>
</evidence>
<accession>A0ABT4RMP1</accession>
<proteinExistence type="predicted"/>
<dbReference type="RefSeq" id="WP_270006535.1">
    <property type="nucleotide sequence ID" value="NZ_JAPCID010000027.1"/>
</dbReference>
<dbReference type="EMBL" id="JAPCID010000027">
    <property type="protein sequence ID" value="MDA0139555.1"/>
    <property type="molecule type" value="Genomic_DNA"/>
</dbReference>
<sequence>MLACALPASASAQAVPTIKLDRDGPVTVLVQSKSALNVLGMAVASPSPVDLCADCRGGETVQLGAMSAGTEIVLRLTDGEKTFLSVDPTHARIEQTGGTWRIGWDDSLGDGDFQDLVVTIAVPTLPPPVDRDADGVSPPTDCNDTNSAVRPGAPEVPGNELDDDCLNGDAPASIAAVVTVLWNGHRGGGVRLSKLEVRDAPPAAQILVRCRGKRCAFKTKRATAKADGTAKLLTLVKGRRLRPNITLDVVISAPNMIGKVRRYEVQRRKMSNGRTYCTPPGLTNAIRC</sequence>
<dbReference type="Pfam" id="PF11617">
    <property type="entry name" value="Cu-binding_MopE"/>
    <property type="match status" value="1"/>
</dbReference>
<organism evidence="2 3">
    <name type="scientific">Solirubrobacter deserti</name>
    <dbReference type="NCBI Taxonomy" id="2282478"/>
    <lineage>
        <taxon>Bacteria</taxon>
        <taxon>Bacillati</taxon>
        <taxon>Actinomycetota</taxon>
        <taxon>Thermoleophilia</taxon>
        <taxon>Solirubrobacterales</taxon>
        <taxon>Solirubrobacteraceae</taxon>
        <taxon>Solirubrobacter</taxon>
    </lineage>
</organism>
<reference evidence="2" key="1">
    <citation type="submission" date="2022-10" db="EMBL/GenBank/DDBJ databases">
        <title>The WGS of Solirubrobacter sp. CPCC 204708.</title>
        <authorList>
            <person name="Jiang Z."/>
        </authorList>
    </citation>
    <scope>NUCLEOTIDE SEQUENCE</scope>
    <source>
        <strain evidence="2">CPCC 204708</strain>
    </source>
</reference>
<feature type="region of interest" description="Disordered" evidence="1">
    <location>
        <begin position="127"/>
        <end position="161"/>
    </location>
</feature>
<name>A0ABT4RMP1_9ACTN</name>
<evidence type="ECO:0000313" key="2">
    <source>
        <dbReference type="EMBL" id="MDA0139555.1"/>
    </source>
</evidence>
<protein>
    <submittedName>
        <fullName evidence="2">Metal-binding motif-containing protein</fullName>
    </submittedName>
</protein>
<evidence type="ECO:0000313" key="3">
    <source>
        <dbReference type="Proteomes" id="UP001147700"/>
    </source>
</evidence>
<dbReference type="Proteomes" id="UP001147700">
    <property type="component" value="Unassembled WGS sequence"/>
</dbReference>
<keyword evidence="3" id="KW-1185">Reference proteome</keyword>